<evidence type="ECO:0000313" key="2">
    <source>
        <dbReference type="EMBL" id="KFN91028.1"/>
    </source>
</evidence>
<sequence length="188" mass="22134">MIRWWKKTLIGKLKAAWQRFADIIFANKKTSIISTILGLFFIVGLTFFALTMNTKIRASQISSLIYESLPTQKVMPLSYNQGDEAIIETKAISVMFAKPNRSDTNQVWEIIDQKNDELNRNFYYYPIVYRSNETAQRYNLDPNEVTLIFFQNGEEKNRFTLRSIEDPEENFIPELNRLPMWNIQSQDD</sequence>
<evidence type="ECO:0000313" key="3">
    <source>
        <dbReference type="Proteomes" id="UP000029381"/>
    </source>
</evidence>
<gene>
    <name evidence="2" type="ORF">TMU3MR103_1199</name>
</gene>
<dbReference type="AlphaFoldDB" id="A0A091CCW2"/>
<comment type="caution">
    <text evidence="2">The sequence shown here is derived from an EMBL/GenBank/DDBJ whole genome shotgun (WGS) entry which is preliminary data.</text>
</comment>
<keyword evidence="1" id="KW-1133">Transmembrane helix</keyword>
<dbReference type="RefSeq" id="WP_028789487.1">
    <property type="nucleotide sequence ID" value="NZ_JPVT01000118.1"/>
</dbReference>
<keyword evidence="3" id="KW-1185">Reference proteome</keyword>
<evidence type="ECO:0000256" key="1">
    <source>
        <dbReference type="SAM" id="Phobius"/>
    </source>
</evidence>
<organism evidence="2 3">
    <name type="scientific">Tetragenococcus muriaticus 3MR10-3</name>
    <dbReference type="NCBI Taxonomy" id="1302648"/>
    <lineage>
        <taxon>Bacteria</taxon>
        <taxon>Bacillati</taxon>
        <taxon>Bacillota</taxon>
        <taxon>Bacilli</taxon>
        <taxon>Lactobacillales</taxon>
        <taxon>Enterococcaceae</taxon>
        <taxon>Tetragenococcus</taxon>
    </lineage>
</organism>
<proteinExistence type="predicted"/>
<name>A0A091CCW2_9ENTE</name>
<keyword evidence="1" id="KW-0812">Transmembrane</keyword>
<feature type="transmembrane region" description="Helical" evidence="1">
    <location>
        <begin position="32"/>
        <end position="50"/>
    </location>
</feature>
<dbReference type="Proteomes" id="UP000029381">
    <property type="component" value="Unassembled WGS sequence"/>
</dbReference>
<dbReference type="PATRIC" id="fig|1302648.3.peg.1166"/>
<keyword evidence="1" id="KW-0472">Membrane</keyword>
<reference evidence="2 3" key="1">
    <citation type="submission" date="2014-08" db="EMBL/GenBank/DDBJ databases">
        <title>Genome sequence of Tetragenococcus muriaticus.</title>
        <authorList>
            <person name="Chuea-nongthon C."/>
            <person name="Rodtong S."/>
            <person name="Yongsawatdigul J."/>
            <person name="Steele J.L."/>
            <person name="Liu X.-y."/>
            <person name="Speers J."/>
            <person name="Glasner J.D."/>
            <person name="Neeno-Eckwall E.C."/>
        </authorList>
    </citation>
    <scope>NUCLEOTIDE SEQUENCE [LARGE SCALE GENOMIC DNA]</scope>
    <source>
        <strain evidence="2 3">3MR10-3</strain>
    </source>
</reference>
<protein>
    <submittedName>
        <fullName evidence="2">Uncharacterized protein</fullName>
    </submittedName>
</protein>
<accession>A0A091CCW2</accession>
<dbReference type="EMBL" id="JPVT01000118">
    <property type="protein sequence ID" value="KFN91028.1"/>
    <property type="molecule type" value="Genomic_DNA"/>
</dbReference>